<gene>
    <name evidence="1" type="ORF">HELGO_WM54073</name>
</gene>
<protein>
    <submittedName>
        <fullName evidence="1">Uncharacterized protein</fullName>
    </submittedName>
</protein>
<evidence type="ECO:0000313" key="1">
    <source>
        <dbReference type="EMBL" id="CAA6821302.1"/>
    </source>
</evidence>
<accession>A0A6S6TKB2</accession>
<proteinExistence type="predicted"/>
<dbReference type="AlphaFoldDB" id="A0A6S6TKB2"/>
<sequence>MQTLHLRAENGVLEKVLEMLNQFSLKGEKIEIIDNLVYENERGMILKALSQEKKGETIEHDILWDELLK</sequence>
<reference evidence="1" key="1">
    <citation type="submission" date="2020-01" db="EMBL/GenBank/DDBJ databases">
        <authorList>
            <person name="Meier V. D."/>
            <person name="Meier V D."/>
        </authorList>
    </citation>
    <scope>NUCLEOTIDE SEQUENCE</scope>
    <source>
        <strain evidence="1">HLG_WM_MAG_03</strain>
    </source>
</reference>
<name>A0A6S6TKB2_9BACT</name>
<dbReference type="EMBL" id="CACVAR010000324">
    <property type="protein sequence ID" value="CAA6821302.1"/>
    <property type="molecule type" value="Genomic_DNA"/>
</dbReference>
<organism evidence="1">
    <name type="scientific">uncultured Sulfurovum sp</name>
    <dbReference type="NCBI Taxonomy" id="269237"/>
    <lineage>
        <taxon>Bacteria</taxon>
        <taxon>Pseudomonadati</taxon>
        <taxon>Campylobacterota</taxon>
        <taxon>Epsilonproteobacteria</taxon>
        <taxon>Campylobacterales</taxon>
        <taxon>Sulfurovaceae</taxon>
        <taxon>Sulfurovum</taxon>
        <taxon>environmental samples</taxon>
    </lineage>
</organism>